<dbReference type="Proteomes" id="UP000017559">
    <property type="component" value="Mitochondrion"/>
</dbReference>
<evidence type="ECO:0000313" key="4">
    <source>
        <dbReference type="Proteomes" id="UP000017559"/>
    </source>
</evidence>
<feature type="domain" description="Homing endonuclease LAGLIDADG" evidence="2">
    <location>
        <begin position="60"/>
        <end position="155"/>
    </location>
</feature>
<evidence type="ECO:0000313" key="3">
    <source>
        <dbReference type="EMBL" id="ADO51581.1"/>
    </source>
</evidence>
<dbReference type="AlphaFoldDB" id="F2WVM2"/>
<dbReference type="GeneID" id="10446058"/>
<feature type="domain" description="Homing endonuclease LAGLIDADG" evidence="2">
    <location>
        <begin position="194"/>
        <end position="289"/>
    </location>
</feature>
<organism>
    <name type="scientific">Moniliophthora roreri (strain MCA 2997)</name>
    <name type="common">Cocoa frosty pod rot fungus</name>
    <name type="synonym">Crinipellis roreri</name>
    <dbReference type="NCBI Taxonomy" id="1381753"/>
    <lineage>
        <taxon>Eukaryota</taxon>
        <taxon>Fungi</taxon>
        <taxon>Dikarya</taxon>
        <taxon>Basidiomycota</taxon>
        <taxon>Agaricomycotina</taxon>
        <taxon>Agaricomycetes</taxon>
        <taxon>Agaricomycetidae</taxon>
        <taxon>Agaricales</taxon>
        <taxon>Marasmiineae</taxon>
        <taxon>Marasmiaceae</taxon>
        <taxon>Moniliophthora</taxon>
    </lineage>
</organism>
<dbReference type="EMBL" id="HQ259115">
    <property type="protein sequence ID" value="ADO51581.1"/>
    <property type="molecule type" value="Genomic_DNA"/>
</dbReference>
<protein>
    <submittedName>
        <fullName evidence="3">Intronic ORF at intron 2 of cob</fullName>
    </submittedName>
</protein>
<dbReference type="PANTHER" id="PTHR36181:SF2">
    <property type="entry name" value="INTRON-ENCODED ENDONUCLEASE AI3-RELATED"/>
    <property type="match status" value="1"/>
</dbReference>
<accession>F2WVM2</accession>
<reference evidence="3" key="1">
    <citation type="submission" date="2010-09" db="EMBL/GenBank/DDBJ databases">
        <authorList>
            <person name="Garcia O."/>
            <person name="Costa G.G.L."/>
            <person name="Tiburcio R.A."/>
            <person name="Medrano F.J."/>
            <person name="Carazzolle M.F."/>
            <person name="Thomazella D.T."/>
            <person name="Schuster S.C."/>
            <person name="Carlson J.E."/>
            <person name="Guiltinan M.J."/>
            <person name="Bailey B.A."/>
            <person name="Mieckowski P."/>
            <person name="Pereira G.A.G."/>
            <person name="Meinhardt L.W."/>
        </authorList>
    </citation>
    <scope>NUCLEOTIDE SEQUENCE</scope>
</reference>
<comment type="function">
    <text evidence="1">Mitochondrial DNA endonuclease involved in intron homing.</text>
</comment>
<dbReference type="InterPro" id="IPR027434">
    <property type="entry name" value="Homing_endonucl"/>
</dbReference>
<dbReference type="GO" id="GO:0005739">
    <property type="term" value="C:mitochondrion"/>
    <property type="evidence" value="ECO:0007669"/>
    <property type="project" value="UniProtKB-ARBA"/>
</dbReference>
<evidence type="ECO:0000259" key="2">
    <source>
        <dbReference type="Pfam" id="PF00961"/>
    </source>
</evidence>
<dbReference type="Gene3D" id="3.10.28.10">
    <property type="entry name" value="Homing endonucleases"/>
    <property type="match status" value="2"/>
</dbReference>
<dbReference type="STRING" id="1381753.F2WVM2"/>
<dbReference type="GO" id="GO:0004519">
    <property type="term" value="F:endonuclease activity"/>
    <property type="evidence" value="ECO:0007669"/>
    <property type="project" value="InterPro"/>
</dbReference>
<sequence length="306" mass="35612">MQILLNAGTYSNIDIRYRYNSNIFVKKLMSIIKPAGIRKKSYFEVSQRLNAENLNKYAWLVGMIEGDGWFSISKKGKYLTYEFGIELAVRDVQLIYKIKNILGIGTVLFRNTEGRSNTVILRVRNKTHLKDLILPIFDKYPLISNKQYDYLRFKDNLLKGIIYSEDFNSNYIRPTIPLNSVESIINLNYFSAWLVGFIEAEGCFSIYKPISSTSLIASFEVSQTDGEILILAICKYLSFTQKVHRDNTNCFRIKVSSVRSIENVINFMQKAPVQLMGFKKLQYLLWLKELRSITRYNKKINIPDTY</sequence>
<keyword evidence="4" id="KW-1185">Reference proteome</keyword>
<dbReference type="PANTHER" id="PTHR36181">
    <property type="entry name" value="INTRON-ENCODED ENDONUCLEASE AI3-RELATED"/>
    <property type="match status" value="1"/>
</dbReference>
<keyword evidence="3" id="KW-0496">Mitochondrion</keyword>
<reference key="2">
    <citation type="journal article" date="2012" name="Fungal Biol.">
        <title>The mitochondrial genome of Moniliophthora roreri, the frosty pod rot pathogen of cacao.</title>
        <authorList>
            <person name="Costa G.G.L."/>
            <person name="Cabrera O.G."/>
            <person name="Tiburcio R.A."/>
            <person name="Medrano F.J."/>
            <person name="Carazzolle M.F."/>
            <person name="Thomazella D.P.T."/>
            <person name="Schuster S.C."/>
            <person name="Carlson J.E."/>
            <person name="Guiltinan M.J."/>
            <person name="Bailey B.A."/>
            <person name="Mieczkowski P."/>
            <person name="Pereira G.A.G."/>
            <person name="Meinhardt L.W."/>
        </authorList>
    </citation>
    <scope>NUCLEOTIDE SEQUENCE [LARGE SCALE GENOMIC DNA]</scope>
    <source>
        <strain>MCA 2997</strain>
    </source>
</reference>
<proteinExistence type="predicted"/>
<dbReference type="InterPro" id="IPR051289">
    <property type="entry name" value="LAGLIDADG_Endonuclease"/>
</dbReference>
<dbReference type="SUPFAM" id="SSF55608">
    <property type="entry name" value="Homing endonucleases"/>
    <property type="match status" value="2"/>
</dbReference>
<gene>
    <name evidence="3" type="primary">oi3cob</name>
</gene>
<dbReference type="FunFam" id="3.10.28.10:FF:000018">
    <property type="entry name" value="Intron-encoded DNA endonuclease I-AniI"/>
    <property type="match status" value="1"/>
</dbReference>
<geneLocation type="mitochondrion" evidence="3"/>
<dbReference type="Pfam" id="PF00961">
    <property type="entry name" value="LAGLIDADG_1"/>
    <property type="match status" value="2"/>
</dbReference>
<name>F2WVM2_MONRO</name>
<dbReference type="RefSeq" id="YP_004376393.1">
    <property type="nucleotide sequence ID" value="NC_015400.1"/>
</dbReference>
<evidence type="ECO:0000256" key="1">
    <source>
        <dbReference type="ARBA" id="ARBA00002670"/>
    </source>
</evidence>
<dbReference type="InterPro" id="IPR004860">
    <property type="entry name" value="LAGLIDADG_dom"/>
</dbReference>